<protein>
    <submittedName>
        <fullName evidence="3">Glycosyltransferase family 4 protein</fullName>
    </submittedName>
</protein>
<evidence type="ECO:0000259" key="1">
    <source>
        <dbReference type="Pfam" id="PF00534"/>
    </source>
</evidence>
<dbReference type="Gene3D" id="3.40.50.2000">
    <property type="entry name" value="Glycogen Phosphorylase B"/>
    <property type="match status" value="2"/>
</dbReference>
<organism evidence="3 4">
    <name type="scientific">Chryseobacterium aquaticum</name>
    <dbReference type="NCBI Taxonomy" id="452084"/>
    <lineage>
        <taxon>Bacteria</taxon>
        <taxon>Pseudomonadati</taxon>
        <taxon>Bacteroidota</taxon>
        <taxon>Flavobacteriia</taxon>
        <taxon>Flavobacteriales</taxon>
        <taxon>Weeksellaceae</taxon>
        <taxon>Chryseobacterium group</taxon>
        <taxon>Chryseobacterium</taxon>
    </lineage>
</organism>
<dbReference type="AlphaFoldDB" id="A0A848NB29"/>
<dbReference type="PANTHER" id="PTHR12526:SF630">
    <property type="entry name" value="GLYCOSYLTRANSFERASE"/>
    <property type="match status" value="1"/>
</dbReference>
<dbReference type="Pfam" id="PF00534">
    <property type="entry name" value="Glycos_transf_1"/>
    <property type="match status" value="1"/>
</dbReference>
<gene>
    <name evidence="3" type="ORF">HIO71_16395</name>
</gene>
<accession>A0A848NB29</accession>
<dbReference type="Proteomes" id="UP000548067">
    <property type="component" value="Unassembled WGS sequence"/>
</dbReference>
<reference evidence="3 4" key="1">
    <citation type="submission" date="2020-04" db="EMBL/GenBank/DDBJ databases">
        <title>Genome analysis and antimicrobial resistance characteristics of Chryseobacterium aquaticum isolated from farmed salmonids.</title>
        <authorList>
            <person name="Saticioglu I.B."/>
            <person name="Duman M."/>
            <person name="Altun S."/>
        </authorList>
    </citation>
    <scope>NUCLEOTIDE SEQUENCE [LARGE SCALE GENOMIC DNA]</scope>
    <source>
        <strain evidence="3 4">C-174</strain>
    </source>
</reference>
<evidence type="ECO:0000313" key="4">
    <source>
        <dbReference type="Proteomes" id="UP000548067"/>
    </source>
</evidence>
<dbReference type="Pfam" id="PF13439">
    <property type="entry name" value="Glyco_transf_4"/>
    <property type="match status" value="1"/>
</dbReference>
<dbReference type="InterPro" id="IPR001296">
    <property type="entry name" value="Glyco_trans_1"/>
</dbReference>
<dbReference type="EMBL" id="JABCJF010000010">
    <property type="protein sequence ID" value="NMR35760.1"/>
    <property type="molecule type" value="Genomic_DNA"/>
</dbReference>
<dbReference type="InterPro" id="IPR028098">
    <property type="entry name" value="Glyco_trans_4-like_N"/>
</dbReference>
<evidence type="ECO:0000259" key="2">
    <source>
        <dbReference type="Pfam" id="PF13439"/>
    </source>
</evidence>
<comment type="caution">
    <text evidence="3">The sequence shown here is derived from an EMBL/GenBank/DDBJ whole genome shotgun (WGS) entry which is preliminary data.</text>
</comment>
<dbReference type="SUPFAM" id="SSF53756">
    <property type="entry name" value="UDP-Glycosyltransferase/glycogen phosphorylase"/>
    <property type="match status" value="1"/>
</dbReference>
<dbReference type="GO" id="GO:0016757">
    <property type="term" value="F:glycosyltransferase activity"/>
    <property type="evidence" value="ECO:0007669"/>
    <property type="project" value="InterPro"/>
</dbReference>
<name>A0A848NB29_9FLAO</name>
<evidence type="ECO:0000313" key="3">
    <source>
        <dbReference type="EMBL" id="NMR35760.1"/>
    </source>
</evidence>
<proteinExistence type="predicted"/>
<feature type="domain" description="Glycosyl transferase family 1" evidence="1">
    <location>
        <begin position="178"/>
        <end position="318"/>
    </location>
</feature>
<feature type="domain" description="Glycosyltransferase subfamily 4-like N-terminal" evidence="2">
    <location>
        <begin position="13"/>
        <end position="164"/>
    </location>
</feature>
<keyword evidence="3" id="KW-0808">Transferase</keyword>
<dbReference type="PANTHER" id="PTHR12526">
    <property type="entry name" value="GLYCOSYLTRANSFERASE"/>
    <property type="match status" value="1"/>
</dbReference>
<sequence>MKILHVITRSDLGGAQTVVINLANSMCEDHEITVVAGEDGPMWKVLDSRVRKIMIEDIVREVSIKKDLSALIKLYNINKQLNPDVIHLHSSKIGVLGRLAFPPKKIVYSVHGFDSIRLAHRKFLPLEKLLKNRCKAIVLASDYDKKNIIKEGIVNNLHIVYNGVHSPKPIEGLYIKGIENYKKTVMCIARISPQKRFETYIAVAKLLPQYAFVWIGADKIYKDLPNNVFCLQGIPNAKKYIQLADLFVLPTNYEGVPIVIIDALSYKKPVISSDVGGISEIVLNNENGYVIDNDDKIFSQKIKYILENENVYHKFSDKSGEIFKSNLTVNEMVKQYLRIYKLNIS</sequence>
<dbReference type="RefSeq" id="WP_169322254.1">
    <property type="nucleotide sequence ID" value="NZ_JABCJF010000010.1"/>
</dbReference>